<proteinExistence type="predicted"/>
<organism evidence="1 2">
    <name type="scientific">Lindgomyces ingoldianus</name>
    <dbReference type="NCBI Taxonomy" id="673940"/>
    <lineage>
        <taxon>Eukaryota</taxon>
        <taxon>Fungi</taxon>
        <taxon>Dikarya</taxon>
        <taxon>Ascomycota</taxon>
        <taxon>Pezizomycotina</taxon>
        <taxon>Dothideomycetes</taxon>
        <taxon>Pleosporomycetidae</taxon>
        <taxon>Pleosporales</taxon>
        <taxon>Lindgomycetaceae</taxon>
        <taxon>Lindgomyces</taxon>
    </lineage>
</organism>
<accession>A0ACB6R7H7</accession>
<name>A0ACB6R7H7_9PLEO</name>
<keyword evidence="2" id="KW-1185">Reference proteome</keyword>
<comment type="caution">
    <text evidence="1">The sequence shown here is derived from an EMBL/GenBank/DDBJ whole genome shotgun (WGS) entry which is preliminary data.</text>
</comment>
<dbReference type="EMBL" id="MU003498">
    <property type="protein sequence ID" value="KAF2474275.1"/>
    <property type="molecule type" value="Genomic_DNA"/>
</dbReference>
<protein>
    <submittedName>
        <fullName evidence="1">Uncharacterized protein</fullName>
    </submittedName>
</protein>
<evidence type="ECO:0000313" key="1">
    <source>
        <dbReference type="EMBL" id="KAF2474275.1"/>
    </source>
</evidence>
<dbReference type="Proteomes" id="UP000799755">
    <property type="component" value="Unassembled WGS sequence"/>
</dbReference>
<sequence>MNIYSRGDEESIFPTANAAIWKVSRRTFPQKPALDPSPYSVVQVVVIVLAPLLVTEEKRIIRDPFKREALNMVLAFWSLSLARVFLIEMAIIRRQAVFPSLSNRSSSLTSEASCVVRGFRGSTGQYGRGGQAVRRRLRCRLDESRGALEYTSVMSVTWLDLGVVVSRSQVVAPLKYRGGGDRVQYITKNVEAIIKACVAYNGCRGKLVALLGAPGYRGVEWFEQQKRSTSAQHHQAAKRIPKCILLSIKDDPHTIRDLNMSSRGLPGYKSVLTFQRQAKAKRSSSSDLAQGGEFRRGSISRRSRSALQHAEIATIGNDDPPVVKPEGRLMKRMLTGWVSHEGRGDEGGFGLTWTTESWSVPVDQNSQAMTDEDITTGSPSASSTAVIRWPAGWPLAQGCDSQKGKDFSTSAVPCRNLMQTRHRPTGKAAAACLLDIT</sequence>
<gene>
    <name evidence="1" type="ORF">BDR25DRAFT_351832</name>
</gene>
<evidence type="ECO:0000313" key="2">
    <source>
        <dbReference type="Proteomes" id="UP000799755"/>
    </source>
</evidence>
<reference evidence="1" key="1">
    <citation type="journal article" date="2020" name="Stud. Mycol.">
        <title>101 Dothideomycetes genomes: a test case for predicting lifestyles and emergence of pathogens.</title>
        <authorList>
            <person name="Haridas S."/>
            <person name="Albert R."/>
            <person name="Binder M."/>
            <person name="Bloem J."/>
            <person name="Labutti K."/>
            <person name="Salamov A."/>
            <person name="Andreopoulos B."/>
            <person name="Baker S."/>
            <person name="Barry K."/>
            <person name="Bills G."/>
            <person name="Bluhm B."/>
            <person name="Cannon C."/>
            <person name="Castanera R."/>
            <person name="Culley D."/>
            <person name="Daum C."/>
            <person name="Ezra D."/>
            <person name="Gonzalez J."/>
            <person name="Henrissat B."/>
            <person name="Kuo A."/>
            <person name="Liang C."/>
            <person name="Lipzen A."/>
            <person name="Lutzoni F."/>
            <person name="Magnuson J."/>
            <person name="Mondo S."/>
            <person name="Nolan M."/>
            <person name="Ohm R."/>
            <person name="Pangilinan J."/>
            <person name="Park H.-J."/>
            <person name="Ramirez L."/>
            <person name="Alfaro M."/>
            <person name="Sun H."/>
            <person name="Tritt A."/>
            <person name="Yoshinaga Y."/>
            <person name="Zwiers L.-H."/>
            <person name="Turgeon B."/>
            <person name="Goodwin S."/>
            <person name="Spatafora J."/>
            <person name="Crous P."/>
            <person name="Grigoriev I."/>
        </authorList>
    </citation>
    <scope>NUCLEOTIDE SEQUENCE</scope>
    <source>
        <strain evidence="1">ATCC 200398</strain>
    </source>
</reference>